<dbReference type="AlphaFoldDB" id="A0A844DJJ0"/>
<dbReference type="EMBL" id="WKQM01000003">
    <property type="protein sequence ID" value="MSC50857.1"/>
    <property type="molecule type" value="Genomic_DNA"/>
</dbReference>
<dbReference type="Proteomes" id="UP000462091">
    <property type="component" value="Unassembled WGS sequence"/>
</dbReference>
<accession>A0A844DJJ0</accession>
<reference evidence="1 2" key="1">
    <citation type="journal article" date="2019" name="Nat. Med.">
        <title>A library of human gut bacterial isolates paired with longitudinal multiomics data enables mechanistic microbiome research.</title>
        <authorList>
            <person name="Poyet M."/>
            <person name="Groussin M."/>
            <person name="Gibbons S.M."/>
            <person name="Avila-Pacheco J."/>
            <person name="Jiang X."/>
            <person name="Kearney S.M."/>
            <person name="Perrotta A.R."/>
            <person name="Berdy B."/>
            <person name="Zhao S."/>
            <person name="Lieberman T.D."/>
            <person name="Swanson P.K."/>
            <person name="Smith M."/>
            <person name="Roesemann S."/>
            <person name="Alexander J.E."/>
            <person name="Rich S.A."/>
            <person name="Livny J."/>
            <person name="Vlamakis H."/>
            <person name="Clish C."/>
            <person name="Bullock K."/>
            <person name="Deik A."/>
            <person name="Scott J."/>
            <person name="Pierce K.A."/>
            <person name="Xavier R.J."/>
            <person name="Alm E.J."/>
        </authorList>
    </citation>
    <scope>NUCLEOTIDE SEQUENCE [LARGE SCALE GENOMIC DNA]</scope>
    <source>
        <strain evidence="1 2">BIOML-B1</strain>
    </source>
</reference>
<sequence>MAEQLKGCLIVHAASIFTKKPLVNGLGADIALWIGKPADWIFTQKISCFLGKKISFMERTQKAIFHIITLTKQIRCLFERKYSMNKNLGSSGERGNQKTFSY</sequence>
<name>A0A844DJJ0_9FIRM</name>
<gene>
    <name evidence="1" type="ORF">GKE10_02815</name>
</gene>
<proteinExistence type="predicted"/>
<protein>
    <submittedName>
        <fullName evidence="1">Uncharacterized protein</fullName>
    </submittedName>
</protein>
<dbReference type="RefSeq" id="WP_154265445.1">
    <property type="nucleotide sequence ID" value="NZ_WKQM01000003.1"/>
</dbReference>
<evidence type="ECO:0000313" key="1">
    <source>
        <dbReference type="EMBL" id="MSC50857.1"/>
    </source>
</evidence>
<evidence type="ECO:0000313" key="2">
    <source>
        <dbReference type="Proteomes" id="UP000462091"/>
    </source>
</evidence>
<organism evidence="1 2">
    <name type="scientific">Faecalibacterium prausnitzii</name>
    <dbReference type="NCBI Taxonomy" id="853"/>
    <lineage>
        <taxon>Bacteria</taxon>
        <taxon>Bacillati</taxon>
        <taxon>Bacillota</taxon>
        <taxon>Clostridia</taxon>
        <taxon>Eubacteriales</taxon>
        <taxon>Oscillospiraceae</taxon>
        <taxon>Faecalibacterium</taxon>
    </lineage>
</organism>
<comment type="caution">
    <text evidence="1">The sequence shown here is derived from an EMBL/GenBank/DDBJ whole genome shotgun (WGS) entry which is preliminary data.</text>
</comment>